<dbReference type="InterPro" id="IPR012677">
    <property type="entry name" value="Nucleotide-bd_a/b_plait_sf"/>
</dbReference>
<dbReference type="SUPFAM" id="SSF46785">
    <property type="entry name" value="Winged helix' DNA-binding domain"/>
    <property type="match status" value="1"/>
</dbReference>
<dbReference type="AlphaFoldDB" id="A0ABD3NNV3"/>
<dbReference type="Gene3D" id="1.10.10.10">
    <property type="entry name" value="Winged helix-like DNA-binding domain superfamily/Winged helix DNA-binding domain"/>
    <property type="match status" value="1"/>
</dbReference>
<evidence type="ECO:0000313" key="8">
    <source>
        <dbReference type="Proteomes" id="UP001530315"/>
    </source>
</evidence>
<name>A0ABD3NNV3_9STRA</name>
<dbReference type="PROSITE" id="PS51939">
    <property type="entry name" value="XRRM"/>
    <property type="match status" value="1"/>
</dbReference>
<dbReference type="Pfam" id="PF08777">
    <property type="entry name" value="RRM_3"/>
    <property type="match status" value="1"/>
</dbReference>
<gene>
    <name evidence="7" type="ORF">ACHAW5_000057</name>
</gene>
<feature type="region of interest" description="Disordered" evidence="3">
    <location>
        <begin position="425"/>
        <end position="465"/>
    </location>
</feature>
<comment type="caution">
    <text evidence="7">The sequence shown here is derived from an EMBL/GenBank/DDBJ whole genome shotgun (WGS) entry which is preliminary data.</text>
</comment>
<feature type="region of interest" description="Disordered" evidence="3">
    <location>
        <begin position="184"/>
        <end position="204"/>
    </location>
</feature>
<feature type="region of interest" description="Disordered" evidence="3">
    <location>
        <begin position="269"/>
        <end position="305"/>
    </location>
</feature>
<evidence type="ECO:0000256" key="2">
    <source>
        <dbReference type="PROSITE-ProRule" id="PRU00332"/>
    </source>
</evidence>
<evidence type="ECO:0000313" key="7">
    <source>
        <dbReference type="EMBL" id="KAL3777243.1"/>
    </source>
</evidence>
<evidence type="ECO:0000256" key="1">
    <source>
        <dbReference type="ARBA" id="ARBA00022884"/>
    </source>
</evidence>
<evidence type="ECO:0008006" key="9">
    <source>
        <dbReference type="Google" id="ProtNLM"/>
    </source>
</evidence>
<dbReference type="InterPro" id="IPR036390">
    <property type="entry name" value="WH_DNA-bd_sf"/>
</dbReference>
<dbReference type="Gene3D" id="3.30.70.330">
    <property type="match status" value="2"/>
</dbReference>
<proteinExistence type="predicted"/>
<dbReference type="InterPro" id="IPR006630">
    <property type="entry name" value="La_HTH"/>
</dbReference>
<dbReference type="InterPro" id="IPR036388">
    <property type="entry name" value="WH-like_DNA-bd_sf"/>
</dbReference>
<dbReference type="Pfam" id="PF05383">
    <property type="entry name" value="La"/>
    <property type="match status" value="1"/>
</dbReference>
<feature type="domain" description="HTH La-type RNA-binding" evidence="5">
    <location>
        <begin position="22"/>
        <end position="120"/>
    </location>
</feature>
<dbReference type="PANTHER" id="PTHR22792">
    <property type="entry name" value="LUPUS LA PROTEIN-RELATED"/>
    <property type="match status" value="1"/>
</dbReference>
<dbReference type="EMBL" id="JALLAZ020001303">
    <property type="protein sequence ID" value="KAL3777243.1"/>
    <property type="molecule type" value="Genomic_DNA"/>
</dbReference>
<evidence type="ECO:0000259" key="5">
    <source>
        <dbReference type="PROSITE" id="PS50961"/>
    </source>
</evidence>
<evidence type="ECO:0000259" key="4">
    <source>
        <dbReference type="PROSITE" id="PS50102"/>
    </source>
</evidence>
<organism evidence="7 8">
    <name type="scientific">Stephanodiscus triporus</name>
    <dbReference type="NCBI Taxonomy" id="2934178"/>
    <lineage>
        <taxon>Eukaryota</taxon>
        <taxon>Sar</taxon>
        <taxon>Stramenopiles</taxon>
        <taxon>Ochrophyta</taxon>
        <taxon>Bacillariophyta</taxon>
        <taxon>Coscinodiscophyceae</taxon>
        <taxon>Thalassiosirophycidae</taxon>
        <taxon>Stephanodiscales</taxon>
        <taxon>Stephanodiscaceae</taxon>
        <taxon>Stephanodiscus</taxon>
    </lineage>
</organism>
<dbReference type="PROSITE" id="PS50102">
    <property type="entry name" value="RRM"/>
    <property type="match status" value="1"/>
</dbReference>
<feature type="compositionally biased region" description="Basic residues" evidence="3">
    <location>
        <begin position="438"/>
        <end position="448"/>
    </location>
</feature>
<evidence type="ECO:0000256" key="3">
    <source>
        <dbReference type="SAM" id="MobiDB-lite"/>
    </source>
</evidence>
<keyword evidence="1 2" id="KW-0694">RNA-binding</keyword>
<reference evidence="7 8" key="1">
    <citation type="submission" date="2024-10" db="EMBL/GenBank/DDBJ databases">
        <title>Updated reference genomes for cyclostephanoid diatoms.</title>
        <authorList>
            <person name="Roberts W.R."/>
            <person name="Alverson A.J."/>
        </authorList>
    </citation>
    <scope>NUCLEOTIDE SEQUENCE [LARGE SCALE GENOMIC DNA]</scope>
    <source>
        <strain evidence="7 8">AJA276-08</strain>
    </source>
</reference>
<dbReference type="Proteomes" id="UP001530315">
    <property type="component" value="Unassembled WGS sequence"/>
</dbReference>
<evidence type="ECO:0000259" key="6">
    <source>
        <dbReference type="PROSITE" id="PS51939"/>
    </source>
</evidence>
<feature type="compositionally biased region" description="Acidic residues" evidence="3">
    <location>
        <begin position="284"/>
        <end position="302"/>
    </location>
</feature>
<dbReference type="InterPro" id="IPR000504">
    <property type="entry name" value="RRM_dom"/>
</dbReference>
<feature type="domain" description="XRRM" evidence="6">
    <location>
        <begin position="312"/>
        <end position="459"/>
    </location>
</feature>
<dbReference type="InterPro" id="IPR014886">
    <property type="entry name" value="La_xRRM"/>
</dbReference>
<feature type="domain" description="RRM" evidence="4">
    <location>
        <begin position="127"/>
        <end position="264"/>
    </location>
</feature>
<accession>A0ABD3NNV3</accession>
<dbReference type="GO" id="GO:1990904">
    <property type="term" value="C:ribonucleoprotein complex"/>
    <property type="evidence" value="ECO:0007669"/>
    <property type="project" value="UniProtKB-UniRule"/>
</dbReference>
<dbReference type="SMART" id="SM00715">
    <property type="entry name" value="LA"/>
    <property type="match status" value="1"/>
</dbReference>
<keyword evidence="8" id="KW-1185">Reference proteome</keyword>
<dbReference type="GO" id="GO:0003723">
    <property type="term" value="F:RNA binding"/>
    <property type="evidence" value="ECO:0007669"/>
    <property type="project" value="UniProtKB-UniRule"/>
</dbReference>
<sequence length="465" mass="51950">MTDETDEPIIAGVDKAADSAVVVPDGDLIASLAERLRFFFSNANLRQDRWMRDQLSKSDDGVCDGPLSLEMLLRFNTLKSITSDKSLLAAAAKSDELKGLISYDEEKEEVKRVSPFDFKTMGDGSKLSLYVKNVPVTEPLHEDEDGAEPKNEKVRPRYAVTRDEVKALFEGYGRVAIVQLRYGKKQHQQTENDKKCNAPSARGFKGGESYPLGVAIIEFEGMDGIEKACEDLLPKKDEEDGDKKDPLTVLEIKGNKLVVEKMRPSKFFKSQADKGSNKKRSRDDDPDDDNHDGEEKADEDPEDAKFEPITLDWETGCVIALAGLDAASCDRESIRDAVSEILGVTTDVKTSGLYVDYNRGATTGNLRLKSPKPEEMKELVSKLTDGSLLVANAKVESAKILEGEEEEKYYENFIAWLNTRKRMKDEEKRTSTNNNNHRNNHNNKRQKFGGRGGGRGRGGRGRDRR</sequence>
<dbReference type="PROSITE" id="PS50961">
    <property type="entry name" value="HTH_LA"/>
    <property type="match status" value="1"/>
</dbReference>
<dbReference type="PANTHER" id="PTHR22792:SF140">
    <property type="entry name" value="ACHILLES, ISOFORM A"/>
    <property type="match status" value="1"/>
</dbReference>
<dbReference type="InterPro" id="IPR045180">
    <property type="entry name" value="La_dom_prot"/>
</dbReference>
<protein>
    <recommendedName>
        <fullName evidence="9">HTH La-type RNA-binding domain-containing protein</fullName>
    </recommendedName>
</protein>